<dbReference type="EMBL" id="JAAVJR010000001">
    <property type="protein sequence ID" value="NJW51684.1"/>
    <property type="molecule type" value="Genomic_DNA"/>
</dbReference>
<dbReference type="Proteomes" id="UP000703674">
    <property type="component" value="Unassembled WGS sequence"/>
</dbReference>
<comment type="caution">
    <text evidence="1">The sequence shown here is derived from an EMBL/GenBank/DDBJ whole genome shotgun (WGS) entry which is preliminary data.</text>
</comment>
<protein>
    <recommendedName>
        <fullName evidence="3">DUF922 domain-containing protein</fullName>
    </recommendedName>
</protein>
<name>A0ABX1CXK8_9FLAO</name>
<sequence length="107" mass="12365">MPERKISWTPAPLSWTNFEAEPDLSNPFHANTSSGMSYSWSMKTLGAETEFLYEVAAFFFPEKSWVKNGKGSAQLLVHEQLHFDITELHARKLRRAMEAFDLKNRKT</sequence>
<reference evidence="1 2" key="1">
    <citation type="submission" date="2020-03" db="EMBL/GenBank/DDBJ databases">
        <title>Salinimicrobium sp. nov, isolated from SCS.</title>
        <authorList>
            <person name="Cao W.R."/>
        </authorList>
    </citation>
    <scope>NUCLEOTIDE SEQUENCE [LARGE SCALE GENOMIC DNA]</scope>
    <source>
        <strain evidence="2">J15B91</strain>
    </source>
</reference>
<keyword evidence="2" id="KW-1185">Reference proteome</keyword>
<organism evidence="1 2">
    <name type="scientific">Salinimicrobium oceani</name>
    <dbReference type="NCBI Taxonomy" id="2722702"/>
    <lineage>
        <taxon>Bacteria</taxon>
        <taxon>Pseudomonadati</taxon>
        <taxon>Bacteroidota</taxon>
        <taxon>Flavobacteriia</taxon>
        <taxon>Flavobacteriales</taxon>
        <taxon>Flavobacteriaceae</taxon>
        <taxon>Salinimicrobium</taxon>
    </lineage>
</organism>
<evidence type="ECO:0000313" key="2">
    <source>
        <dbReference type="Proteomes" id="UP000703674"/>
    </source>
</evidence>
<gene>
    <name evidence="1" type="ORF">HC175_01980</name>
</gene>
<accession>A0ABX1CXK8</accession>
<evidence type="ECO:0008006" key="3">
    <source>
        <dbReference type="Google" id="ProtNLM"/>
    </source>
</evidence>
<proteinExistence type="predicted"/>
<dbReference type="RefSeq" id="WP_209309895.1">
    <property type="nucleotide sequence ID" value="NZ_JAAVJR010000001.1"/>
</dbReference>
<evidence type="ECO:0000313" key="1">
    <source>
        <dbReference type="EMBL" id="NJW51684.1"/>
    </source>
</evidence>